<dbReference type="AlphaFoldDB" id="A0A1G6Z6T9"/>
<gene>
    <name evidence="1" type="ORF">SAMN04489747_2207</name>
</gene>
<accession>A0A1G6Z6T9</accession>
<dbReference type="Proteomes" id="UP000198546">
    <property type="component" value="Chromosome i"/>
</dbReference>
<keyword evidence="2" id="KW-1185">Reference proteome</keyword>
<evidence type="ECO:0000313" key="2">
    <source>
        <dbReference type="Proteomes" id="UP000198546"/>
    </source>
</evidence>
<proteinExistence type="predicted"/>
<name>A0A1G6Z6T9_9ACTN</name>
<reference evidence="1 2" key="1">
    <citation type="submission" date="2016-10" db="EMBL/GenBank/DDBJ databases">
        <authorList>
            <person name="de Groot N.N."/>
        </authorList>
    </citation>
    <scope>NUCLEOTIDE SEQUENCE [LARGE SCALE GENOMIC DNA]</scope>
    <source>
        <strain evidence="1 2">MON 2.2</strain>
    </source>
</reference>
<sequence>MAITSSVLFVFSTVTLVVGTSDAWWSSVMFGIFSAYWCREFISARGDERRGRLARRAAPPPA</sequence>
<dbReference type="RefSeq" id="WP_090593358.1">
    <property type="nucleotide sequence ID" value="NZ_LT629688.1"/>
</dbReference>
<evidence type="ECO:0000313" key="1">
    <source>
        <dbReference type="EMBL" id="SDD98348.1"/>
    </source>
</evidence>
<organism evidence="1 2">
    <name type="scientific">Auraticoccus monumenti</name>
    <dbReference type="NCBI Taxonomy" id="675864"/>
    <lineage>
        <taxon>Bacteria</taxon>
        <taxon>Bacillati</taxon>
        <taxon>Actinomycetota</taxon>
        <taxon>Actinomycetes</taxon>
        <taxon>Propionibacteriales</taxon>
        <taxon>Propionibacteriaceae</taxon>
        <taxon>Auraticoccus</taxon>
    </lineage>
</organism>
<protein>
    <submittedName>
        <fullName evidence="1">Uncharacterized protein</fullName>
    </submittedName>
</protein>
<dbReference type="EMBL" id="LT629688">
    <property type="protein sequence ID" value="SDD98348.1"/>
    <property type="molecule type" value="Genomic_DNA"/>
</dbReference>